<protein>
    <submittedName>
        <fullName evidence="1">Uncharacterized protein</fullName>
    </submittedName>
</protein>
<gene>
    <name evidence="1" type="ORF">IQ05_00736</name>
</gene>
<dbReference type="Proteomes" id="UP000317519">
    <property type="component" value="Unassembled WGS sequence"/>
</dbReference>
<proteinExistence type="predicted"/>
<evidence type="ECO:0000313" key="1">
    <source>
        <dbReference type="EMBL" id="TWI01167.1"/>
    </source>
</evidence>
<name>A0ABY3FLD2_9FLAO</name>
<organism evidence="1 2">
    <name type="scientific">Flavobacterium tiangeerense</name>
    <dbReference type="NCBI Taxonomy" id="459471"/>
    <lineage>
        <taxon>Bacteria</taxon>
        <taxon>Pseudomonadati</taxon>
        <taxon>Bacteroidota</taxon>
        <taxon>Flavobacteriia</taxon>
        <taxon>Flavobacteriales</taxon>
        <taxon>Flavobacteriaceae</taxon>
        <taxon>Flavobacterium</taxon>
    </lineage>
</organism>
<evidence type="ECO:0000313" key="2">
    <source>
        <dbReference type="Proteomes" id="UP000317519"/>
    </source>
</evidence>
<reference evidence="1 2" key="1">
    <citation type="journal article" date="2015" name="Stand. Genomic Sci.">
        <title>Genomic Encyclopedia of Bacterial and Archaeal Type Strains, Phase III: the genomes of soil and plant-associated and newly described type strains.</title>
        <authorList>
            <person name="Whitman W.B."/>
            <person name="Woyke T."/>
            <person name="Klenk H.P."/>
            <person name="Zhou Y."/>
            <person name="Lilburn T.G."/>
            <person name="Beck B.J."/>
            <person name="De Vos P."/>
            <person name="Vandamme P."/>
            <person name="Eisen J.A."/>
            <person name="Garrity G."/>
            <person name="Hugenholtz P."/>
            <person name="Kyrpides N.C."/>
        </authorList>
    </citation>
    <scope>NUCLEOTIDE SEQUENCE [LARGE SCALE GENOMIC DNA]</scope>
    <source>
        <strain evidence="1 2">CGMCC 1.6847</strain>
    </source>
</reference>
<sequence>MKAFRVKIIYYSKFSITARLQAVVSRGTILYSVFNNSIIDNRRSTKYFILKTYLTTHVNQQYRNITWRNTTYSRRL</sequence>
<dbReference type="EMBL" id="VLKO01000003">
    <property type="protein sequence ID" value="TWI01167.1"/>
    <property type="molecule type" value="Genomic_DNA"/>
</dbReference>
<comment type="caution">
    <text evidence="1">The sequence shown here is derived from an EMBL/GenBank/DDBJ whole genome shotgun (WGS) entry which is preliminary data.</text>
</comment>
<accession>A0ABY3FLD2</accession>
<keyword evidence="2" id="KW-1185">Reference proteome</keyword>